<accession>A0ABD2Z929</accession>
<evidence type="ECO:0000256" key="1">
    <source>
        <dbReference type="ARBA" id="ARBA00011073"/>
    </source>
</evidence>
<dbReference type="InterPro" id="IPR036852">
    <property type="entry name" value="Peptidase_S8/S53_dom_sf"/>
</dbReference>
<reference evidence="6 7" key="1">
    <citation type="submission" date="2024-11" db="EMBL/GenBank/DDBJ databases">
        <title>A near-complete genome assembly of Cinchona calisaya.</title>
        <authorList>
            <person name="Lian D.C."/>
            <person name="Zhao X.W."/>
            <person name="Wei L."/>
        </authorList>
    </citation>
    <scope>NUCLEOTIDE SEQUENCE [LARGE SCALE GENOMIC DNA]</scope>
    <source>
        <tissue evidence="6">Nenye</tissue>
    </source>
</reference>
<dbReference type="CDD" id="cd02120">
    <property type="entry name" value="PA_subtilisin_like"/>
    <property type="match status" value="1"/>
</dbReference>
<dbReference type="InterPro" id="IPR037045">
    <property type="entry name" value="S8pro/Inhibitor_I9_sf"/>
</dbReference>
<comment type="similarity">
    <text evidence="1 3">Belongs to the peptidase S8 family.</text>
</comment>
<dbReference type="PROSITE" id="PS51892">
    <property type="entry name" value="SUBTILASE"/>
    <property type="match status" value="1"/>
</dbReference>
<dbReference type="Gene3D" id="3.30.70.80">
    <property type="entry name" value="Peptidase S8 propeptide/proteinase inhibitor I9"/>
    <property type="match status" value="1"/>
</dbReference>
<organism evidence="6 7">
    <name type="scientific">Cinchona calisaya</name>
    <dbReference type="NCBI Taxonomy" id="153742"/>
    <lineage>
        <taxon>Eukaryota</taxon>
        <taxon>Viridiplantae</taxon>
        <taxon>Streptophyta</taxon>
        <taxon>Embryophyta</taxon>
        <taxon>Tracheophyta</taxon>
        <taxon>Spermatophyta</taxon>
        <taxon>Magnoliopsida</taxon>
        <taxon>eudicotyledons</taxon>
        <taxon>Gunneridae</taxon>
        <taxon>Pentapetalae</taxon>
        <taxon>asterids</taxon>
        <taxon>lamiids</taxon>
        <taxon>Gentianales</taxon>
        <taxon>Rubiaceae</taxon>
        <taxon>Cinchonoideae</taxon>
        <taxon>Cinchoneae</taxon>
        <taxon>Cinchona</taxon>
    </lineage>
</organism>
<evidence type="ECO:0000259" key="5">
    <source>
        <dbReference type="Pfam" id="PF05922"/>
    </source>
</evidence>
<evidence type="ECO:0000256" key="3">
    <source>
        <dbReference type="PROSITE-ProRule" id="PRU01240"/>
    </source>
</evidence>
<protein>
    <submittedName>
        <fullName evidence="6">Uncharacterized protein</fullName>
    </submittedName>
</protein>
<proteinExistence type="inferred from homology"/>
<dbReference type="Pfam" id="PF00082">
    <property type="entry name" value="Peptidase_S8"/>
    <property type="match status" value="1"/>
</dbReference>
<sequence>MGAATSSTSAVRNDHIEILSSLGERREDRVIHRYSNGFSGFAARLSEEEAQSIARRPGVVSVFPDPVLKLHTTRSQDILNYQFVKIKRSRTSKSKSSSLTGADTIIGIFDTGISPELKSFSDEGFGPIPSRWKGTCMEAPDFNASNCNRKLIGARYYNNTNPDPYGTPRDRDGHGTHVAAIAAGNPVQGASYHGLVRGSIKGASPGSRIAVYNICNPLGGCYGSAVLKAFQDAIADGVDIVSLTDYAQTDVNVLTDPVAIGAYHAVENGILVVGVGGDHGPEPESVVNPAPWILTVAATTTDRFFESDVVLGGNKVIKGGGIHFANIQKSPKYPLIYGLSAKASDESSDTRASNCVTDSLDKRKVKGKILLCDSSDRIYTKRQA</sequence>
<keyword evidence="7" id="KW-1185">Reference proteome</keyword>
<dbReference type="EMBL" id="JBJUIK010000011">
    <property type="protein sequence ID" value="KAL3514800.1"/>
    <property type="molecule type" value="Genomic_DNA"/>
</dbReference>
<comment type="caution">
    <text evidence="6">The sequence shown here is derived from an EMBL/GenBank/DDBJ whole genome shotgun (WGS) entry which is preliminary data.</text>
</comment>
<keyword evidence="2" id="KW-0732">Signal</keyword>
<dbReference type="InterPro" id="IPR000209">
    <property type="entry name" value="Peptidase_S8/S53_dom"/>
</dbReference>
<evidence type="ECO:0000313" key="7">
    <source>
        <dbReference type="Proteomes" id="UP001630127"/>
    </source>
</evidence>
<dbReference type="InterPro" id="IPR045051">
    <property type="entry name" value="SBT"/>
</dbReference>
<name>A0ABD2Z929_9GENT</name>
<evidence type="ECO:0000256" key="2">
    <source>
        <dbReference type="ARBA" id="ARBA00022729"/>
    </source>
</evidence>
<feature type="domain" description="Peptidase S8/S53" evidence="4">
    <location>
        <begin position="101"/>
        <end position="341"/>
    </location>
</feature>
<dbReference type="Gene3D" id="3.40.50.200">
    <property type="entry name" value="Peptidase S8/S53 domain"/>
    <property type="match status" value="1"/>
</dbReference>
<dbReference type="Proteomes" id="UP001630127">
    <property type="component" value="Unassembled WGS sequence"/>
</dbReference>
<dbReference type="AlphaFoldDB" id="A0ABD2Z929"/>
<dbReference type="SUPFAM" id="SSF52743">
    <property type="entry name" value="Subtilisin-like"/>
    <property type="match status" value="1"/>
</dbReference>
<evidence type="ECO:0000259" key="4">
    <source>
        <dbReference type="Pfam" id="PF00082"/>
    </source>
</evidence>
<dbReference type="Gene3D" id="3.50.30.30">
    <property type="match status" value="1"/>
</dbReference>
<feature type="domain" description="Inhibitor I9" evidence="5">
    <location>
        <begin position="5"/>
        <end position="71"/>
    </location>
</feature>
<dbReference type="Pfam" id="PF05922">
    <property type="entry name" value="Inhibitor_I9"/>
    <property type="match status" value="1"/>
</dbReference>
<evidence type="ECO:0000313" key="6">
    <source>
        <dbReference type="EMBL" id="KAL3514800.1"/>
    </source>
</evidence>
<dbReference type="PANTHER" id="PTHR10795">
    <property type="entry name" value="PROPROTEIN CONVERTASE SUBTILISIN/KEXIN"/>
    <property type="match status" value="1"/>
</dbReference>
<comment type="caution">
    <text evidence="3">Lacks conserved residue(s) required for the propagation of feature annotation.</text>
</comment>
<gene>
    <name evidence="6" type="ORF">ACH5RR_027517</name>
</gene>
<dbReference type="InterPro" id="IPR010259">
    <property type="entry name" value="S8pro/Inhibitor_I9"/>
</dbReference>